<dbReference type="GO" id="GO:0009372">
    <property type="term" value="P:quorum sensing"/>
    <property type="evidence" value="ECO:0007669"/>
    <property type="project" value="UniProtKB-KW"/>
</dbReference>
<name>A0AAP3DJD3_BRELA</name>
<evidence type="ECO:0000256" key="8">
    <source>
        <dbReference type="SAM" id="Phobius"/>
    </source>
</evidence>
<dbReference type="GO" id="GO:0008233">
    <property type="term" value="F:peptidase activity"/>
    <property type="evidence" value="ECO:0007669"/>
    <property type="project" value="UniProtKB-KW"/>
</dbReference>
<evidence type="ECO:0000313" key="10">
    <source>
        <dbReference type="Proteomes" id="UP001077662"/>
    </source>
</evidence>
<feature type="transmembrane region" description="Helical" evidence="8">
    <location>
        <begin position="139"/>
        <end position="168"/>
    </location>
</feature>
<dbReference type="GO" id="GO:0006508">
    <property type="term" value="P:proteolysis"/>
    <property type="evidence" value="ECO:0007669"/>
    <property type="project" value="UniProtKB-KW"/>
</dbReference>
<evidence type="ECO:0000256" key="7">
    <source>
        <dbReference type="ARBA" id="ARBA00023136"/>
    </source>
</evidence>
<dbReference type="Pfam" id="PF04647">
    <property type="entry name" value="AgrB"/>
    <property type="match status" value="1"/>
</dbReference>
<organism evidence="9 10">
    <name type="scientific">Brevibacillus laterosporus</name>
    <name type="common">Bacillus laterosporus</name>
    <dbReference type="NCBI Taxonomy" id="1465"/>
    <lineage>
        <taxon>Bacteria</taxon>
        <taxon>Bacillati</taxon>
        <taxon>Bacillota</taxon>
        <taxon>Bacilli</taxon>
        <taxon>Bacillales</taxon>
        <taxon>Paenibacillaceae</taxon>
        <taxon>Brevibacillus</taxon>
    </lineage>
</organism>
<evidence type="ECO:0000313" key="9">
    <source>
        <dbReference type="EMBL" id="MCZ0808752.1"/>
    </source>
</evidence>
<evidence type="ECO:0000256" key="1">
    <source>
        <dbReference type="ARBA" id="ARBA00022475"/>
    </source>
</evidence>
<keyword evidence="5" id="KW-0378">Hydrolase</keyword>
<keyword evidence="1" id="KW-1003">Cell membrane</keyword>
<keyword evidence="6 8" id="KW-1133">Transmembrane helix</keyword>
<feature type="transmembrane region" description="Helical" evidence="8">
    <location>
        <begin position="96"/>
        <end position="118"/>
    </location>
</feature>
<evidence type="ECO:0000256" key="6">
    <source>
        <dbReference type="ARBA" id="ARBA00022989"/>
    </source>
</evidence>
<feature type="transmembrane region" description="Helical" evidence="8">
    <location>
        <begin position="57"/>
        <end position="76"/>
    </location>
</feature>
<dbReference type="RefSeq" id="WP_258434200.1">
    <property type="nucleotide sequence ID" value="NZ_JANSGW010000024.1"/>
</dbReference>
<evidence type="ECO:0000256" key="2">
    <source>
        <dbReference type="ARBA" id="ARBA00022654"/>
    </source>
</evidence>
<dbReference type="Proteomes" id="UP001077662">
    <property type="component" value="Unassembled WGS sequence"/>
</dbReference>
<comment type="caution">
    <text evidence="9">The sequence shown here is derived from an EMBL/GenBank/DDBJ whole genome shotgun (WGS) entry which is preliminary data.</text>
</comment>
<dbReference type="InterPro" id="IPR006741">
    <property type="entry name" value="AgrB"/>
</dbReference>
<feature type="transmembrane region" description="Helical" evidence="8">
    <location>
        <begin position="26"/>
        <end position="50"/>
    </location>
</feature>
<keyword evidence="3" id="KW-0645">Protease</keyword>
<dbReference type="AlphaFoldDB" id="A0AAP3DJD3"/>
<protein>
    <submittedName>
        <fullName evidence="9">Accessory gene regulator B family protein</fullName>
    </submittedName>
</protein>
<dbReference type="GO" id="GO:0016020">
    <property type="term" value="C:membrane"/>
    <property type="evidence" value="ECO:0007669"/>
    <property type="project" value="InterPro"/>
</dbReference>
<evidence type="ECO:0000256" key="3">
    <source>
        <dbReference type="ARBA" id="ARBA00022670"/>
    </source>
</evidence>
<dbReference type="EMBL" id="JAPTNE010000024">
    <property type="protein sequence ID" value="MCZ0808752.1"/>
    <property type="molecule type" value="Genomic_DNA"/>
</dbReference>
<accession>A0AAP3DJD3</accession>
<proteinExistence type="predicted"/>
<dbReference type="SMART" id="SM00793">
    <property type="entry name" value="AgrB"/>
    <property type="match status" value="1"/>
</dbReference>
<keyword evidence="4 8" id="KW-0812">Transmembrane</keyword>
<gene>
    <name evidence="9" type="ORF">O0554_17845</name>
</gene>
<keyword evidence="7 8" id="KW-0472">Membrane</keyword>
<keyword evidence="2" id="KW-0673">Quorum sensing</keyword>
<reference evidence="9" key="1">
    <citation type="submission" date="2022-09" db="EMBL/GenBank/DDBJ databases">
        <title>Genome analysis and characterization of larvicidal activity of Brevibacillus strains.</title>
        <authorList>
            <person name="Patrusheva E.V."/>
            <person name="Izotova A.O."/>
            <person name="Toshchakov S.V."/>
            <person name="Sineoky S.P."/>
        </authorList>
    </citation>
    <scope>NUCLEOTIDE SEQUENCE</scope>
    <source>
        <strain evidence="9">VKPM_B-13247</strain>
    </source>
</reference>
<evidence type="ECO:0000256" key="4">
    <source>
        <dbReference type="ARBA" id="ARBA00022692"/>
    </source>
</evidence>
<sequence length="171" mass="18815">MIDIIAKKIAIAIKRANPNETASIEVLQYALVILIGSFVTIFISLSIGVATDKFKETALVLFSFALLRFFSGGYHFSTSMQCSMTTIIFSILLPHIPISNTVSMILLYVSIIVTAVYAPSGIERQSRIPKKYYPALKIISILIVSSNLIIGSPLITKAFFLQALTLILGRR</sequence>
<evidence type="ECO:0000256" key="5">
    <source>
        <dbReference type="ARBA" id="ARBA00022801"/>
    </source>
</evidence>